<feature type="region of interest" description="Disordered" evidence="1">
    <location>
        <begin position="330"/>
        <end position="359"/>
    </location>
</feature>
<reference evidence="2" key="1">
    <citation type="submission" date="2022-10" db="EMBL/GenBank/DDBJ databases">
        <authorList>
            <person name="Chen Y."/>
            <person name="Dougan E. K."/>
            <person name="Chan C."/>
            <person name="Rhodes N."/>
            <person name="Thang M."/>
        </authorList>
    </citation>
    <scope>NUCLEOTIDE SEQUENCE</scope>
</reference>
<dbReference type="EMBL" id="CAMXCT020002103">
    <property type="protein sequence ID" value="CAL1149041.1"/>
    <property type="molecule type" value="Genomic_DNA"/>
</dbReference>
<feature type="region of interest" description="Disordered" evidence="1">
    <location>
        <begin position="670"/>
        <end position="691"/>
    </location>
</feature>
<dbReference type="AlphaFoldDB" id="A0A9P1CSU3"/>
<comment type="caution">
    <text evidence="2">The sequence shown here is derived from an EMBL/GenBank/DDBJ whole genome shotgun (WGS) entry which is preliminary data.</text>
</comment>
<accession>A0A9P1CSU3</accession>
<reference evidence="3 4" key="2">
    <citation type="submission" date="2024-05" db="EMBL/GenBank/DDBJ databases">
        <authorList>
            <person name="Chen Y."/>
            <person name="Shah S."/>
            <person name="Dougan E. K."/>
            <person name="Thang M."/>
            <person name="Chan C."/>
        </authorList>
    </citation>
    <scope>NUCLEOTIDE SEQUENCE [LARGE SCALE GENOMIC DNA]</scope>
</reference>
<organism evidence="2">
    <name type="scientific">Cladocopium goreaui</name>
    <dbReference type="NCBI Taxonomy" id="2562237"/>
    <lineage>
        <taxon>Eukaryota</taxon>
        <taxon>Sar</taxon>
        <taxon>Alveolata</taxon>
        <taxon>Dinophyceae</taxon>
        <taxon>Suessiales</taxon>
        <taxon>Symbiodiniaceae</taxon>
        <taxon>Cladocopium</taxon>
    </lineage>
</organism>
<feature type="compositionally biased region" description="Polar residues" evidence="1">
    <location>
        <begin position="677"/>
        <end position="691"/>
    </location>
</feature>
<sequence>MSIKRTADEMASKQVHKVIADIKQPWQMGPLAGLFSKQKPFWERLHRQNKMTMVGISDHIVASSSSSSIPKPVQQTELTVQRIRASRLVASQDDFRHLALSRFKTMVLLDLDCTRLGHLLFSFAAAARWHDSMYVVALESSMAGDISLLEALTSKHKSSRGKEQQMELLPFTALGRITLDEFWGRSWVEARQESHAESWNHFLNSWSESAHCWVDSRMSTAEATGWLRELLEPHVGPERAIKLTVHGLKATLLSWAAKSTIFTADEQLALGHHVHSLYRSSMIYSRDNQIKLCHKLNQMFAKIRNGQFDPDATRVDRLFQLAYNAILENESADDSSESSSDSDASSIASSDGEHDSVSQKPHFKRLDADNMEADLCLINTNSQVIHLLVSEDEKFWCGRHPSASFRKASREDLNTTESDDAALTTFLTTALGAAPDAASTTRFRRLFFEAHALSLEDLKSRADRSESSEARILPLAEKMDRINQQKNRLIGISFTPQCEPSHSLIDKVCQQLEDNVVTYIDLQKCSSRQDEALHSKVDTALALDNTGGLRLSKKQRLDDVNVTGEHKLRQAFLRRSLAYDLSGIASFSVLDLWTQKLFEKMNVAPLANYRHISVEQAINADKELWVKVSNDTRGSLQPKTGADKPFDVSFTKFAEHPEVLQHLNPLQSLGGYKNDQHQPSSSTGKGKGFQQSDGKGVWAFKFIRLITLQFAKVKVFTLDVSNSDQALMMSARSLDVPEEEALVEATASEVSRGLLQGPYTEDEMIVLMGSDDWTLNPRFVLLQRSNNKVRVTDDAKQVSVNASYSFTIKLQLQEVDYAASMAVEIMHASSQLDAQS</sequence>
<gene>
    <name evidence="2" type="ORF">C1SCF055_LOCUS22197</name>
</gene>
<dbReference type="EMBL" id="CAMXCT030002103">
    <property type="protein sequence ID" value="CAL4782978.1"/>
    <property type="molecule type" value="Genomic_DNA"/>
</dbReference>
<evidence type="ECO:0000313" key="3">
    <source>
        <dbReference type="EMBL" id="CAL4782978.1"/>
    </source>
</evidence>
<feature type="compositionally biased region" description="Low complexity" evidence="1">
    <location>
        <begin position="337"/>
        <end position="350"/>
    </location>
</feature>
<evidence type="ECO:0000313" key="2">
    <source>
        <dbReference type="EMBL" id="CAI3995666.1"/>
    </source>
</evidence>
<keyword evidence="4" id="KW-1185">Reference proteome</keyword>
<evidence type="ECO:0000313" key="4">
    <source>
        <dbReference type="Proteomes" id="UP001152797"/>
    </source>
</evidence>
<proteinExistence type="predicted"/>
<dbReference type="Proteomes" id="UP001152797">
    <property type="component" value="Unassembled WGS sequence"/>
</dbReference>
<dbReference type="EMBL" id="CAMXCT010002103">
    <property type="protein sequence ID" value="CAI3995666.1"/>
    <property type="molecule type" value="Genomic_DNA"/>
</dbReference>
<protein>
    <submittedName>
        <fullName evidence="2">Uncharacterized protein</fullName>
    </submittedName>
</protein>
<name>A0A9P1CSU3_9DINO</name>
<evidence type="ECO:0000256" key="1">
    <source>
        <dbReference type="SAM" id="MobiDB-lite"/>
    </source>
</evidence>